<evidence type="ECO:0000256" key="1">
    <source>
        <dbReference type="ARBA" id="ARBA00004496"/>
    </source>
</evidence>
<protein>
    <submittedName>
        <fullName evidence="11">Antiviral helicase</fullName>
    </submittedName>
</protein>
<evidence type="ECO:0000256" key="2">
    <source>
        <dbReference type="ARBA" id="ARBA00010140"/>
    </source>
</evidence>
<comment type="subcellular location">
    <subcellularLocation>
        <location evidence="1">Cytoplasm</location>
    </subcellularLocation>
</comment>
<dbReference type="SMART" id="SM01142">
    <property type="entry name" value="DSHCT"/>
    <property type="match status" value="1"/>
</dbReference>
<keyword evidence="12" id="KW-1185">Reference proteome</keyword>
<dbReference type="SMART" id="SM00490">
    <property type="entry name" value="HELICc"/>
    <property type="match status" value="1"/>
</dbReference>
<dbReference type="Gene3D" id="3.40.50.300">
    <property type="entry name" value="P-loop containing nucleotide triphosphate hydrolases"/>
    <property type="match status" value="2"/>
</dbReference>
<evidence type="ECO:0000259" key="9">
    <source>
        <dbReference type="PROSITE" id="PS51192"/>
    </source>
</evidence>
<dbReference type="SMART" id="SM00487">
    <property type="entry name" value="DEXDc"/>
    <property type="match status" value="1"/>
</dbReference>
<dbReference type="PIRSF" id="PIRSF005198">
    <property type="entry name" value="Antiviral_helicase_SKI2"/>
    <property type="match status" value="1"/>
</dbReference>
<dbReference type="GO" id="GO:0070478">
    <property type="term" value="P:nuclear-transcribed mRNA catabolic process, 3'-5' exonucleolytic nonsense-mediated decay"/>
    <property type="evidence" value="ECO:0007669"/>
    <property type="project" value="TreeGrafter"/>
</dbReference>
<dbReference type="GO" id="GO:0005524">
    <property type="term" value="F:ATP binding"/>
    <property type="evidence" value="ECO:0007669"/>
    <property type="project" value="UniProtKB-KW"/>
</dbReference>
<evidence type="ECO:0000259" key="10">
    <source>
        <dbReference type="PROSITE" id="PS51194"/>
    </source>
</evidence>
<dbReference type="STRING" id="763665.A0A2G5B1C2"/>
<reference evidence="11 12" key="1">
    <citation type="journal article" date="2015" name="Genome Biol. Evol.">
        <title>Phylogenomic analyses indicate that early fungi evolved digesting cell walls of algal ancestors of land plants.</title>
        <authorList>
            <person name="Chang Y."/>
            <person name="Wang S."/>
            <person name="Sekimoto S."/>
            <person name="Aerts A.L."/>
            <person name="Choi C."/>
            <person name="Clum A."/>
            <person name="LaButti K.M."/>
            <person name="Lindquist E.A."/>
            <person name="Yee Ngan C."/>
            <person name="Ohm R.A."/>
            <person name="Salamov A.A."/>
            <person name="Grigoriev I.V."/>
            <person name="Spatafora J.W."/>
            <person name="Berbee M.L."/>
        </authorList>
    </citation>
    <scope>NUCLEOTIDE SEQUENCE [LARGE SCALE GENOMIC DNA]</scope>
    <source>
        <strain evidence="11 12">NRRL 1564</strain>
    </source>
</reference>
<dbReference type="Gene3D" id="1.20.1500.20">
    <property type="match status" value="1"/>
</dbReference>
<evidence type="ECO:0000256" key="3">
    <source>
        <dbReference type="ARBA" id="ARBA00022490"/>
    </source>
</evidence>
<dbReference type="Gene3D" id="1.10.3380.30">
    <property type="match status" value="1"/>
</dbReference>
<evidence type="ECO:0000313" key="11">
    <source>
        <dbReference type="EMBL" id="PIA12818.1"/>
    </source>
</evidence>
<dbReference type="CDD" id="cd18795">
    <property type="entry name" value="SF2_C_Ski2"/>
    <property type="match status" value="1"/>
</dbReference>
<proteinExistence type="inferred from homology"/>
<comment type="similarity">
    <text evidence="2">Belongs to the helicase family. SKI2 subfamily.</text>
</comment>
<dbReference type="AlphaFoldDB" id="A0A2G5B1C2"/>
<dbReference type="GO" id="GO:0003723">
    <property type="term" value="F:RNA binding"/>
    <property type="evidence" value="ECO:0007669"/>
    <property type="project" value="UniProtKB-KW"/>
</dbReference>
<organism evidence="11 12">
    <name type="scientific">Coemansia reversa (strain ATCC 12441 / NRRL 1564)</name>
    <dbReference type="NCBI Taxonomy" id="763665"/>
    <lineage>
        <taxon>Eukaryota</taxon>
        <taxon>Fungi</taxon>
        <taxon>Fungi incertae sedis</taxon>
        <taxon>Zoopagomycota</taxon>
        <taxon>Kickxellomycotina</taxon>
        <taxon>Kickxellomycetes</taxon>
        <taxon>Kickxellales</taxon>
        <taxon>Kickxellaceae</taxon>
        <taxon>Coemansia</taxon>
    </lineage>
</organism>
<dbReference type="SUPFAM" id="SSF52540">
    <property type="entry name" value="P-loop containing nucleoside triphosphate hydrolases"/>
    <property type="match status" value="1"/>
</dbReference>
<feature type="domain" description="Helicase C-terminal" evidence="10">
    <location>
        <begin position="323"/>
        <end position="517"/>
    </location>
</feature>
<keyword evidence="5" id="KW-0378">Hydrolase</keyword>
<feature type="domain" description="Helicase ATP-binding" evidence="9">
    <location>
        <begin position="74"/>
        <end position="232"/>
    </location>
</feature>
<dbReference type="Pfam" id="PF21408">
    <property type="entry name" value="MTR4-like_stalk"/>
    <property type="match status" value="1"/>
</dbReference>
<dbReference type="GO" id="GO:0016787">
    <property type="term" value="F:hydrolase activity"/>
    <property type="evidence" value="ECO:0007669"/>
    <property type="project" value="UniProtKB-KW"/>
</dbReference>
<evidence type="ECO:0000256" key="8">
    <source>
        <dbReference type="ARBA" id="ARBA00022884"/>
    </source>
</evidence>
<sequence>MGDSEHAGLSEIDELVTISVTAGPSTTSTHQALSKKTWAHVIDVAAGFANFHQLVPKLARDFPFELDVFQKRAVYHLERGDSVFVAAHTSAGKTVVAEYAVALSQMHLTKTIYTSPIKALSNQKFNDFSQTFGEDNVGILTGDVKIRPEAPCLIMTTEVLKNMLYRGADVLRDVEFVVFDECHYVNDLERGVVWEEVIIMLPRHVSIILLSATVPNTREFAEWVGRTKRRDIYVINTTKRPVPLEHYLYVGRAKGQAKNQDGKELVRIVDQGGDFSSTQWREAYNTVHKVRPTASGQSAAKMTGRHMSERQGTTLWVHLVGHLRSQALLPAVVFTFSRKKCEEYANSLRNLDFLNDSRRSQVHIFVERCLKRLKPEDRALPQIVTMRALLKRGVGVHHSGLLPIVKEVVELLFARGLIFCLFATETFAMGVNMPAKCVVFSSLRKHDGRSFRELLPGEYTQMAGRAGRRGLDDTGVVVINAAAEVPDTVTLHTMILGTATKLESQFHLTYTMILNLLRAKQLRVEEVIKRSFGENASQGKAPEHELRLLDVKRQLDGLAPIDCPICEDDIGQFYHVSRSVQRLTSRLHQRAARRLHTESSSAVLVMHALCAGRLVLISYFPHIVLGIVVKRLTADGSQLAYLTDLRYVIQPVPTSSITTILDAIVKQAPASVTSQQLSQKVPSPVSSGLGAAIRNSVDTLCKRDQSPEYPWQKIRILEFQELVSERAHLVVSTKGFQCCACPDIANHFLAVHERAVLQSELDELTMELSDQNLDLLPDYRLRLDVLKDLGYVDEMGNVQLKGRVACEMNSADALVLTELILDNTLAQLEPDEIIGLLSAFVCTEKNEPADLMDRLPSALKDGRKRLLEASRRVGTTQAEYGLPVSIEEYQREFRFGLIEVAYEWARGLSFLNITALTDTQEGIIVRCIMRIADVLKNVTSAAMLIGDTELKLKLESASELIRRDIVFAASLYF</sequence>
<keyword evidence="7" id="KW-0067">ATP-binding</keyword>
<accession>A0A2G5B1C2</accession>
<dbReference type="Pfam" id="PF13234">
    <property type="entry name" value="MTR4_beta-barrel"/>
    <property type="match status" value="1"/>
</dbReference>
<dbReference type="FunFam" id="1.10.3380.30:FF:000001">
    <property type="entry name" value="Ski2 ATP-dependent RNA helicase"/>
    <property type="match status" value="1"/>
</dbReference>
<evidence type="ECO:0000256" key="4">
    <source>
        <dbReference type="ARBA" id="ARBA00022741"/>
    </source>
</evidence>
<dbReference type="InterPro" id="IPR027417">
    <property type="entry name" value="P-loop_NTPase"/>
</dbReference>
<keyword evidence="3" id="KW-0963">Cytoplasm</keyword>
<dbReference type="Pfam" id="PF00271">
    <property type="entry name" value="Helicase_C"/>
    <property type="match status" value="1"/>
</dbReference>
<dbReference type="FunFam" id="3.40.50.300:FF:000354">
    <property type="entry name" value="ATP-dependent RNA helicase SKI2"/>
    <property type="match status" value="1"/>
</dbReference>
<dbReference type="InterPro" id="IPR012961">
    <property type="entry name" value="Ski2/MTR4_C"/>
</dbReference>
<dbReference type="InterPro" id="IPR014001">
    <property type="entry name" value="Helicase_ATP-bd"/>
</dbReference>
<dbReference type="OrthoDB" id="64767at2759"/>
<dbReference type="PROSITE" id="PS51194">
    <property type="entry name" value="HELICASE_CTER"/>
    <property type="match status" value="1"/>
</dbReference>
<keyword evidence="4" id="KW-0547">Nucleotide-binding</keyword>
<evidence type="ECO:0000256" key="6">
    <source>
        <dbReference type="ARBA" id="ARBA00022806"/>
    </source>
</evidence>
<dbReference type="Pfam" id="PF08148">
    <property type="entry name" value="DSHCT"/>
    <property type="match status" value="1"/>
</dbReference>
<gene>
    <name evidence="11" type="ORF">COEREDRAFT_50725</name>
</gene>
<keyword evidence="8" id="KW-0694">RNA-binding</keyword>
<dbReference type="InterPro" id="IPR011545">
    <property type="entry name" value="DEAD/DEAH_box_helicase_dom"/>
</dbReference>
<dbReference type="GO" id="GO:0003724">
    <property type="term" value="F:RNA helicase activity"/>
    <property type="evidence" value="ECO:0007669"/>
    <property type="project" value="InterPro"/>
</dbReference>
<dbReference type="FunFam" id="3.40.50.300:FF:000447">
    <property type="entry name" value="helicase SKI2W isoform X2"/>
    <property type="match status" value="1"/>
</dbReference>
<dbReference type="PANTHER" id="PTHR12131">
    <property type="entry name" value="ATP-DEPENDENT RNA AND DNA HELICASE"/>
    <property type="match status" value="1"/>
</dbReference>
<dbReference type="GO" id="GO:0055087">
    <property type="term" value="C:Ski complex"/>
    <property type="evidence" value="ECO:0007669"/>
    <property type="project" value="TreeGrafter"/>
</dbReference>
<evidence type="ECO:0000256" key="5">
    <source>
        <dbReference type="ARBA" id="ARBA00022801"/>
    </source>
</evidence>
<dbReference type="InterPro" id="IPR048392">
    <property type="entry name" value="MTR4-like_stalk"/>
</dbReference>
<keyword evidence="6 11" id="KW-0347">Helicase</keyword>
<evidence type="ECO:0000313" key="12">
    <source>
        <dbReference type="Proteomes" id="UP000242474"/>
    </source>
</evidence>
<dbReference type="Pfam" id="PF00270">
    <property type="entry name" value="DEAD"/>
    <property type="match status" value="1"/>
</dbReference>
<dbReference type="InterPro" id="IPR050699">
    <property type="entry name" value="RNA-DNA_Helicase"/>
</dbReference>
<evidence type="ECO:0000256" key="7">
    <source>
        <dbReference type="ARBA" id="ARBA00022840"/>
    </source>
</evidence>
<dbReference type="InterPro" id="IPR016438">
    <property type="entry name" value="SKI2-like"/>
</dbReference>
<dbReference type="PANTHER" id="PTHR12131:SF1">
    <property type="entry name" value="ATP-DEPENDENT RNA HELICASE SUPV3L1, MITOCHONDRIAL-RELATED"/>
    <property type="match status" value="1"/>
</dbReference>
<dbReference type="EMBL" id="KZ303566">
    <property type="protein sequence ID" value="PIA12818.1"/>
    <property type="molecule type" value="Genomic_DNA"/>
</dbReference>
<dbReference type="InterPro" id="IPR025696">
    <property type="entry name" value="Beta-barrel_MTR4"/>
</dbReference>
<name>A0A2G5B1C2_COERN</name>
<dbReference type="InterPro" id="IPR001650">
    <property type="entry name" value="Helicase_C-like"/>
</dbReference>
<dbReference type="PROSITE" id="PS51192">
    <property type="entry name" value="HELICASE_ATP_BIND_1"/>
    <property type="match status" value="1"/>
</dbReference>
<dbReference type="Proteomes" id="UP000242474">
    <property type="component" value="Unassembled WGS sequence"/>
</dbReference>